<accession>A0A2A8D1K1</accession>
<dbReference type="EMBL" id="PDEQ01000001">
    <property type="protein sequence ID" value="PEN14786.1"/>
    <property type="molecule type" value="Genomic_DNA"/>
</dbReference>
<proteinExistence type="predicted"/>
<comment type="caution">
    <text evidence="2">The sequence shown here is derived from an EMBL/GenBank/DDBJ whole genome shotgun (WGS) entry which is preliminary data.</text>
</comment>
<dbReference type="RefSeq" id="WP_098073681.1">
    <property type="nucleotide sequence ID" value="NZ_PDEQ01000001.1"/>
</dbReference>
<keyword evidence="3" id="KW-1185">Reference proteome</keyword>
<feature type="compositionally biased region" description="Low complexity" evidence="1">
    <location>
        <begin position="1"/>
        <end position="17"/>
    </location>
</feature>
<name>A0A2A8D1K1_9BACT</name>
<gene>
    <name evidence="2" type="ORF">CRI94_00375</name>
</gene>
<evidence type="ECO:0008006" key="4">
    <source>
        <dbReference type="Google" id="ProtNLM"/>
    </source>
</evidence>
<organism evidence="2 3">
    <name type="scientific">Longibacter salinarum</name>
    <dbReference type="NCBI Taxonomy" id="1850348"/>
    <lineage>
        <taxon>Bacteria</taxon>
        <taxon>Pseudomonadati</taxon>
        <taxon>Rhodothermota</taxon>
        <taxon>Rhodothermia</taxon>
        <taxon>Rhodothermales</taxon>
        <taxon>Salisaetaceae</taxon>
        <taxon>Longibacter</taxon>
    </lineage>
</organism>
<feature type="region of interest" description="Disordered" evidence="1">
    <location>
        <begin position="246"/>
        <end position="269"/>
    </location>
</feature>
<evidence type="ECO:0000256" key="1">
    <source>
        <dbReference type="SAM" id="MobiDB-lite"/>
    </source>
</evidence>
<dbReference type="OrthoDB" id="1121506at2"/>
<feature type="compositionally biased region" description="Basic and acidic residues" evidence="1">
    <location>
        <begin position="40"/>
        <end position="50"/>
    </location>
</feature>
<feature type="compositionally biased region" description="Polar residues" evidence="1">
    <location>
        <begin position="247"/>
        <end position="269"/>
    </location>
</feature>
<evidence type="ECO:0000313" key="2">
    <source>
        <dbReference type="EMBL" id="PEN14786.1"/>
    </source>
</evidence>
<sequence length="269" mass="29528">MSSTSDPSTSSAPNPSDSTDKDDASGAPADPTESSAGETARSDGQDESIRTRPSRPLIPDPIHPADGSVIDERSVTLEWEHVPQAESYELQIATDRRFETTIFDGRVGSRSRFTYSGLPPQEGVSLFWRVRAFRSDDGWTEYGTVGTFELADWHPDQPDIPEDDRVASRDSGKATSWRSRAAVVATIGSAIAVGLFVLYVDWGPETETTRQTTLPGDTIDMRPQQPIPNEDGETYRISIDEAMKQYVEQSGGTWQDDTSEARQNGPQTP</sequence>
<protein>
    <recommendedName>
        <fullName evidence="4">Fibronectin type-III domain-containing protein</fullName>
    </recommendedName>
</protein>
<dbReference type="Proteomes" id="UP000220102">
    <property type="component" value="Unassembled WGS sequence"/>
</dbReference>
<reference evidence="2 3" key="1">
    <citation type="submission" date="2017-10" db="EMBL/GenBank/DDBJ databases">
        <title>Draft genome of Longibacter Salinarum.</title>
        <authorList>
            <person name="Goh K.M."/>
            <person name="Shamsir M.S."/>
            <person name="Lim S.W."/>
        </authorList>
    </citation>
    <scope>NUCLEOTIDE SEQUENCE [LARGE SCALE GENOMIC DNA]</scope>
    <source>
        <strain evidence="2 3">KCTC 52045</strain>
    </source>
</reference>
<evidence type="ECO:0000313" key="3">
    <source>
        <dbReference type="Proteomes" id="UP000220102"/>
    </source>
</evidence>
<dbReference type="InterPro" id="IPR013783">
    <property type="entry name" value="Ig-like_fold"/>
</dbReference>
<dbReference type="Gene3D" id="2.60.40.10">
    <property type="entry name" value="Immunoglobulins"/>
    <property type="match status" value="1"/>
</dbReference>
<feature type="region of interest" description="Disordered" evidence="1">
    <location>
        <begin position="1"/>
        <end position="67"/>
    </location>
</feature>
<dbReference type="AlphaFoldDB" id="A0A2A8D1K1"/>
<feature type="region of interest" description="Disordered" evidence="1">
    <location>
        <begin position="208"/>
        <end position="232"/>
    </location>
</feature>